<name>A0A5P2D3N0_STRVZ</name>
<dbReference type="AlphaFoldDB" id="A0A5P2D3N0"/>
<feature type="compositionally biased region" description="Low complexity" evidence="1">
    <location>
        <begin position="82"/>
        <end position="109"/>
    </location>
</feature>
<dbReference type="InterPro" id="IPR016123">
    <property type="entry name" value="Mog1/PsbP_a/b/a-sand"/>
</dbReference>
<feature type="region of interest" description="Disordered" evidence="1">
    <location>
        <begin position="50"/>
        <end position="111"/>
    </location>
</feature>
<dbReference type="Gene3D" id="3.40.1000.10">
    <property type="entry name" value="Mog1/PsbP, alpha/beta/alpha sandwich"/>
    <property type="match status" value="1"/>
</dbReference>
<dbReference type="EMBL" id="CP029190">
    <property type="protein sequence ID" value="QES49755.1"/>
    <property type="molecule type" value="Genomic_DNA"/>
</dbReference>
<dbReference type="SUPFAM" id="SSF55724">
    <property type="entry name" value="Mog1p/PsbP-like"/>
    <property type="match status" value="1"/>
</dbReference>
<feature type="region of interest" description="Disordered" evidence="1">
    <location>
        <begin position="1"/>
        <end position="23"/>
    </location>
</feature>
<organism evidence="3 4">
    <name type="scientific">Streptomyces venezuelae</name>
    <dbReference type="NCBI Taxonomy" id="54571"/>
    <lineage>
        <taxon>Bacteria</taxon>
        <taxon>Bacillati</taxon>
        <taxon>Actinomycetota</taxon>
        <taxon>Actinomycetes</taxon>
        <taxon>Kitasatosporales</taxon>
        <taxon>Streptomycetaceae</taxon>
        <taxon>Streptomyces</taxon>
    </lineage>
</organism>
<accession>A0A5P2D3N0</accession>
<proteinExistence type="predicted"/>
<keyword evidence="2" id="KW-0472">Membrane</keyword>
<evidence type="ECO:0000313" key="3">
    <source>
        <dbReference type="EMBL" id="QES49755.1"/>
    </source>
</evidence>
<evidence type="ECO:0000313" key="4">
    <source>
        <dbReference type="Proteomes" id="UP000325211"/>
    </source>
</evidence>
<evidence type="ECO:0000256" key="1">
    <source>
        <dbReference type="SAM" id="MobiDB-lite"/>
    </source>
</evidence>
<keyword evidence="2" id="KW-1133">Transmembrane helix</keyword>
<gene>
    <name evidence="3" type="ORF">DEJ50_19995</name>
</gene>
<reference evidence="3 4" key="1">
    <citation type="submission" date="2018-05" db="EMBL/GenBank/DDBJ databases">
        <title>Streptomyces venezuelae.</title>
        <authorList>
            <person name="Kim W."/>
            <person name="Lee N."/>
            <person name="Cho B.-K."/>
        </authorList>
    </citation>
    <scope>NUCLEOTIDE SEQUENCE [LARGE SCALE GENOMIC DNA]</scope>
    <source>
        <strain evidence="3 4">ATCC 21782</strain>
    </source>
</reference>
<feature type="compositionally biased region" description="Low complexity" evidence="1">
    <location>
        <begin position="55"/>
        <end position="67"/>
    </location>
</feature>
<feature type="transmembrane region" description="Helical" evidence="2">
    <location>
        <begin position="22"/>
        <end position="45"/>
    </location>
</feature>
<evidence type="ECO:0008006" key="5">
    <source>
        <dbReference type="Google" id="ProtNLM"/>
    </source>
</evidence>
<keyword evidence="2" id="KW-0812">Transmembrane</keyword>
<sequence>MAPVAPAGSSGPSRDPRTRNPWLTPATAGIAVAAVALGAAAVWFVQRDEGPDRGAQAPATALTAAPTDSPSGAFPEEPAPGPSATGSPTGSPTGSASGSPTGSPTAPAGYRVVEDPAGFTIAVPSSWRRDQEGGGASVFYRPPDRSGLIQVFRVTEPGITPCQAVDKAAESLDNPVTHPNYVEHERGRASDGDGCQLDYEYDSAESGGRRRTIDLVYTASDGNLWAVIAAGPAAEWSRTVEHHAAALRFFRP</sequence>
<evidence type="ECO:0000256" key="2">
    <source>
        <dbReference type="SAM" id="Phobius"/>
    </source>
</evidence>
<dbReference type="Proteomes" id="UP000325211">
    <property type="component" value="Chromosome"/>
</dbReference>
<protein>
    <recommendedName>
        <fullName evidence="5">Serine/arginine repetitive matrix protein 2</fullName>
    </recommendedName>
</protein>